<organism evidence="2 3">
    <name type="scientific">Brassica napus</name>
    <name type="common">Rape</name>
    <dbReference type="NCBI Taxonomy" id="3708"/>
    <lineage>
        <taxon>Eukaryota</taxon>
        <taxon>Viridiplantae</taxon>
        <taxon>Streptophyta</taxon>
        <taxon>Embryophyta</taxon>
        <taxon>Tracheophyta</taxon>
        <taxon>Spermatophyta</taxon>
        <taxon>Magnoliopsida</taxon>
        <taxon>eudicotyledons</taxon>
        <taxon>Gunneridae</taxon>
        <taxon>Pentapetalae</taxon>
        <taxon>rosids</taxon>
        <taxon>malvids</taxon>
        <taxon>Brassicales</taxon>
        <taxon>Brassicaceae</taxon>
        <taxon>Brassiceae</taxon>
        <taxon>Brassica</taxon>
    </lineage>
</organism>
<dbReference type="Proteomes" id="UP000824890">
    <property type="component" value="Unassembled WGS sequence"/>
</dbReference>
<evidence type="ECO:0000313" key="2">
    <source>
        <dbReference type="EMBL" id="KAH0876882.1"/>
    </source>
</evidence>
<reference evidence="2 3" key="1">
    <citation type="submission" date="2021-05" db="EMBL/GenBank/DDBJ databases">
        <title>Genome Assembly of Synthetic Allotetraploid Brassica napus Reveals Homoeologous Exchanges between Subgenomes.</title>
        <authorList>
            <person name="Davis J.T."/>
        </authorList>
    </citation>
    <scope>NUCLEOTIDE SEQUENCE [LARGE SCALE GENOMIC DNA]</scope>
    <source>
        <strain evidence="3">cv. Da-Ae</strain>
        <tissue evidence="2">Seedling</tissue>
    </source>
</reference>
<protein>
    <submittedName>
        <fullName evidence="2">Uncharacterized protein</fullName>
    </submittedName>
</protein>
<accession>A0ABQ7Z9I2</accession>
<evidence type="ECO:0000313" key="3">
    <source>
        <dbReference type="Proteomes" id="UP000824890"/>
    </source>
</evidence>
<proteinExistence type="predicted"/>
<sequence>TSLTSIYGDETKWEIPYHLRGSQPPLLPPAHLRRRLLPLTRRKLMGVDMLPIDPRFLVFFLNPVHYFPSQAMFTFLTPLNQSRNEAVMFLSFITPFSGSKGTNEARNYRNGSHNSLTPPKDAKKEKGTNARVGEPKPNMETRLRNAVSKLFKLLMPTEKYTTGVKNMVLETLSSAKIEGFVDGFRGETKAARTEKTVDK</sequence>
<feature type="compositionally biased region" description="Polar residues" evidence="1">
    <location>
        <begin position="102"/>
        <end position="117"/>
    </location>
</feature>
<evidence type="ECO:0000256" key="1">
    <source>
        <dbReference type="SAM" id="MobiDB-lite"/>
    </source>
</evidence>
<feature type="non-terminal residue" evidence="2">
    <location>
        <position position="1"/>
    </location>
</feature>
<keyword evidence="3" id="KW-1185">Reference proteome</keyword>
<gene>
    <name evidence="2" type="ORF">HID58_064276</name>
</gene>
<name>A0ABQ7Z9I2_BRANA</name>
<dbReference type="EMBL" id="JAGKQM010000015">
    <property type="protein sequence ID" value="KAH0876882.1"/>
    <property type="molecule type" value="Genomic_DNA"/>
</dbReference>
<feature type="region of interest" description="Disordered" evidence="1">
    <location>
        <begin position="102"/>
        <end position="136"/>
    </location>
</feature>
<comment type="caution">
    <text evidence="2">The sequence shown here is derived from an EMBL/GenBank/DDBJ whole genome shotgun (WGS) entry which is preliminary data.</text>
</comment>
<feature type="compositionally biased region" description="Basic and acidic residues" evidence="1">
    <location>
        <begin position="120"/>
        <end position="136"/>
    </location>
</feature>